<dbReference type="Proteomes" id="UP001159641">
    <property type="component" value="Unassembled WGS sequence"/>
</dbReference>
<dbReference type="PANTHER" id="PTHR35449">
    <property type="entry name" value="PROTEIN SIX6OS1"/>
    <property type="match status" value="1"/>
</dbReference>
<evidence type="ECO:0000313" key="2">
    <source>
        <dbReference type="EMBL" id="KAJ8788338.1"/>
    </source>
</evidence>
<feature type="compositionally biased region" description="Basic and acidic residues" evidence="1">
    <location>
        <begin position="62"/>
        <end position="78"/>
    </location>
</feature>
<dbReference type="GO" id="GO:0007283">
    <property type="term" value="P:spermatogenesis"/>
    <property type="evidence" value="ECO:0007669"/>
    <property type="project" value="TreeGrafter"/>
</dbReference>
<dbReference type="Pfam" id="PF15676">
    <property type="entry name" value="S6OS1"/>
    <property type="match status" value="1"/>
</dbReference>
<reference evidence="2 3" key="1">
    <citation type="submission" date="2022-11" db="EMBL/GenBank/DDBJ databases">
        <title>Whole genome sequence of Eschrichtius robustus ER-17-0199.</title>
        <authorList>
            <person name="Bruniche-Olsen A."/>
            <person name="Black A.N."/>
            <person name="Fields C.J."/>
            <person name="Walden K."/>
            <person name="Dewoody J.A."/>
        </authorList>
    </citation>
    <scope>NUCLEOTIDE SEQUENCE [LARGE SCALE GENOMIC DNA]</scope>
    <source>
        <strain evidence="2">ER-17-0199</strain>
        <tissue evidence="2">Blubber</tissue>
    </source>
</reference>
<evidence type="ECO:0000256" key="1">
    <source>
        <dbReference type="SAM" id="MobiDB-lite"/>
    </source>
</evidence>
<proteinExistence type="predicted"/>
<keyword evidence="3" id="KW-1185">Reference proteome</keyword>
<dbReference type="PANTHER" id="PTHR35449:SF1">
    <property type="entry name" value="PROTEIN SIX6OS1"/>
    <property type="match status" value="1"/>
</dbReference>
<dbReference type="AlphaFoldDB" id="A0AB34HAL3"/>
<sequence length="78" mass="9398">MHVCSQICLHKNLPKPHPHAKGKCRSYELKKEVDDVEIEINYLNQQIARLYEMKNLSETLEEENKNIEKRKESKERYK</sequence>
<comment type="caution">
    <text evidence="2">The sequence shown here is derived from an EMBL/GenBank/DDBJ whole genome shotgun (WGS) entry which is preliminary data.</text>
</comment>
<accession>A0AB34HAL3</accession>
<dbReference type="GO" id="GO:0000801">
    <property type="term" value="C:central element"/>
    <property type="evidence" value="ECO:0007669"/>
    <property type="project" value="TreeGrafter"/>
</dbReference>
<dbReference type="GO" id="GO:0048477">
    <property type="term" value="P:oogenesis"/>
    <property type="evidence" value="ECO:0007669"/>
    <property type="project" value="TreeGrafter"/>
</dbReference>
<protein>
    <submittedName>
        <fullName evidence="2">Uncharacterized protein</fullName>
    </submittedName>
</protein>
<organism evidence="2 3">
    <name type="scientific">Eschrichtius robustus</name>
    <name type="common">California gray whale</name>
    <name type="synonym">Eschrichtius gibbosus</name>
    <dbReference type="NCBI Taxonomy" id="9764"/>
    <lineage>
        <taxon>Eukaryota</taxon>
        <taxon>Metazoa</taxon>
        <taxon>Chordata</taxon>
        <taxon>Craniata</taxon>
        <taxon>Vertebrata</taxon>
        <taxon>Euteleostomi</taxon>
        <taxon>Mammalia</taxon>
        <taxon>Eutheria</taxon>
        <taxon>Laurasiatheria</taxon>
        <taxon>Artiodactyla</taxon>
        <taxon>Whippomorpha</taxon>
        <taxon>Cetacea</taxon>
        <taxon>Mysticeti</taxon>
        <taxon>Eschrichtiidae</taxon>
        <taxon>Eschrichtius</taxon>
    </lineage>
</organism>
<dbReference type="InterPro" id="IPR031380">
    <property type="entry name" value="SIX6OS1"/>
</dbReference>
<dbReference type="GO" id="GO:0010705">
    <property type="term" value="P:meiotic DNA double-strand break processing involved in reciprocal meiotic recombination"/>
    <property type="evidence" value="ECO:0007669"/>
    <property type="project" value="TreeGrafter"/>
</dbReference>
<dbReference type="EMBL" id="JAIQCJ010001624">
    <property type="protein sequence ID" value="KAJ8788338.1"/>
    <property type="molecule type" value="Genomic_DNA"/>
</dbReference>
<gene>
    <name evidence="2" type="ORF">J1605_000394</name>
</gene>
<evidence type="ECO:0000313" key="3">
    <source>
        <dbReference type="Proteomes" id="UP001159641"/>
    </source>
</evidence>
<feature type="region of interest" description="Disordered" evidence="1">
    <location>
        <begin position="59"/>
        <end position="78"/>
    </location>
</feature>
<name>A0AB34HAL3_ESCRO</name>
<dbReference type="GO" id="GO:0007129">
    <property type="term" value="P:homologous chromosome pairing at meiosis"/>
    <property type="evidence" value="ECO:0007669"/>
    <property type="project" value="TreeGrafter"/>
</dbReference>